<dbReference type="EMBL" id="WBPG01000025">
    <property type="protein sequence ID" value="KAB2441846.1"/>
    <property type="molecule type" value="Genomic_DNA"/>
</dbReference>
<sequence>MAGTYIKNKVIKMIKAFQSNMECLLLLPSILNYSPLNVLTDCLKWEIPKYRSLAASNSLGYPRSSYG</sequence>
<evidence type="ECO:0000313" key="2">
    <source>
        <dbReference type="Proteomes" id="UP000470409"/>
    </source>
</evidence>
<reference evidence="1 2" key="1">
    <citation type="submission" date="2019-10" db="EMBL/GenBank/DDBJ databases">
        <title>Bacillus from the desert of Cuatro Cinegas, Coahuila.</title>
        <authorList>
            <person name="Olmedo-Alvarez G."/>
            <person name="Saldana S."/>
            <person name="Barcelo D."/>
        </authorList>
    </citation>
    <scope>NUCLEOTIDE SEQUENCE [LARGE SCALE GENOMIC DNA]</scope>
    <source>
        <strain evidence="1 2">CH155b_5T</strain>
    </source>
</reference>
<accession>A0A7V7S5X1</accession>
<dbReference type="AlphaFoldDB" id="A0A7V7S5X1"/>
<gene>
    <name evidence="1" type="ORF">F8163_17690</name>
</gene>
<comment type="caution">
    <text evidence="1">The sequence shown here is derived from an EMBL/GenBank/DDBJ whole genome shotgun (WGS) entry which is preliminary data.</text>
</comment>
<evidence type="ECO:0000313" key="1">
    <source>
        <dbReference type="EMBL" id="KAB2441846.1"/>
    </source>
</evidence>
<name>A0A7V7S5X1_9BACI</name>
<protein>
    <submittedName>
        <fullName evidence="1">Uncharacterized protein</fullName>
    </submittedName>
</protein>
<organism evidence="1 2">
    <name type="scientific">Bacillus luti</name>
    <dbReference type="NCBI Taxonomy" id="2026191"/>
    <lineage>
        <taxon>Bacteria</taxon>
        <taxon>Bacillati</taxon>
        <taxon>Bacillota</taxon>
        <taxon>Bacilli</taxon>
        <taxon>Bacillales</taxon>
        <taxon>Bacillaceae</taxon>
        <taxon>Bacillus</taxon>
        <taxon>Bacillus cereus group</taxon>
    </lineage>
</organism>
<proteinExistence type="predicted"/>
<dbReference type="Proteomes" id="UP000470409">
    <property type="component" value="Unassembled WGS sequence"/>
</dbReference>